<comment type="similarity">
    <text evidence="1">Belongs to the universal stress protein A family.</text>
</comment>
<gene>
    <name evidence="3" type="ORF">CRP01_29710</name>
</gene>
<evidence type="ECO:0000256" key="1">
    <source>
        <dbReference type="ARBA" id="ARBA00008791"/>
    </source>
</evidence>
<dbReference type="CDD" id="cd00293">
    <property type="entry name" value="USP-like"/>
    <property type="match status" value="1"/>
</dbReference>
<dbReference type="EMBL" id="PDUD01000035">
    <property type="protein sequence ID" value="PHN02983.1"/>
    <property type="molecule type" value="Genomic_DNA"/>
</dbReference>
<sequence>MKYILVPTDFSPTAKNAYNFALEVAQARELPIRLVHCFLPDVDPAFPYLGVNSKEFLDAKQELIEKFKQHTLAPHDGGVMTRVEVETDVRPGYPTEEIVKLSREEDVALIVMGATGEHGLAGQLFGSVSTHISRKAHCPVLLVPNGAHFAGFKHILFASSYEAVHENVLKHLKDFAMLFGSSVHFVHVREPNDSTDYQEVEEKIFDFFFGEEDPVFAFSMDMVHAEDAVNGLNNYAKQRAIDLAVMVSPRRSFWENILHKSKTKAMALNTTIPMLVYHADE</sequence>
<dbReference type="InterPro" id="IPR006016">
    <property type="entry name" value="UspA"/>
</dbReference>
<feature type="domain" description="UspA" evidence="2">
    <location>
        <begin position="2"/>
        <end position="144"/>
    </location>
</feature>
<dbReference type="RefSeq" id="WP_099153699.1">
    <property type="nucleotide sequence ID" value="NZ_PDUD01000035.1"/>
</dbReference>
<name>A0A2D0N5D8_FLAN2</name>
<dbReference type="OrthoDB" id="9788959at2"/>
<dbReference type="Proteomes" id="UP000223913">
    <property type="component" value="Unassembled WGS sequence"/>
</dbReference>
<protein>
    <recommendedName>
        <fullName evidence="2">UspA domain-containing protein</fullName>
    </recommendedName>
</protein>
<keyword evidence="4" id="KW-1185">Reference proteome</keyword>
<accession>A0A2D0N5D8</accession>
<dbReference type="PANTHER" id="PTHR46268:SF6">
    <property type="entry name" value="UNIVERSAL STRESS PROTEIN UP12"/>
    <property type="match status" value="1"/>
</dbReference>
<dbReference type="InterPro" id="IPR006015">
    <property type="entry name" value="Universal_stress_UspA"/>
</dbReference>
<organism evidence="3 4">
    <name type="scientific">Flavilitoribacter nigricans (strain ATCC 23147 / DSM 23189 / NBRC 102662 / NCIMB 1420 / SS-2)</name>
    <name type="common">Lewinella nigricans</name>
    <dbReference type="NCBI Taxonomy" id="1122177"/>
    <lineage>
        <taxon>Bacteria</taxon>
        <taxon>Pseudomonadati</taxon>
        <taxon>Bacteroidota</taxon>
        <taxon>Saprospiria</taxon>
        <taxon>Saprospirales</taxon>
        <taxon>Lewinellaceae</taxon>
        <taxon>Flavilitoribacter</taxon>
    </lineage>
</organism>
<dbReference type="PRINTS" id="PR01438">
    <property type="entry name" value="UNVRSLSTRESS"/>
</dbReference>
<dbReference type="PANTHER" id="PTHR46268">
    <property type="entry name" value="STRESS RESPONSE PROTEIN NHAX"/>
    <property type="match status" value="1"/>
</dbReference>
<dbReference type="InterPro" id="IPR014729">
    <property type="entry name" value="Rossmann-like_a/b/a_fold"/>
</dbReference>
<evidence type="ECO:0000313" key="3">
    <source>
        <dbReference type="EMBL" id="PHN02983.1"/>
    </source>
</evidence>
<evidence type="ECO:0000259" key="2">
    <source>
        <dbReference type="Pfam" id="PF00582"/>
    </source>
</evidence>
<proteinExistence type="inferred from homology"/>
<comment type="caution">
    <text evidence="3">The sequence shown here is derived from an EMBL/GenBank/DDBJ whole genome shotgun (WGS) entry which is preliminary data.</text>
</comment>
<dbReference type="Pfam" id="PF00582">
    <property type="entry name" value="Usp"/>
    <property type="match status" value="2"/>
</dbReference>
<evidence type="ECO:0000313" key="4">
    <source>
        <dbReference type="Proteomes" id="UP000223913"/>
    </source>
</evidence>
<dbReference type="Gene3D" id="3.40.50.620">
    <property type="entry name" value="HUPs"/>
    <property type="match status" value="2"/>
</dbReference>
<feature type="domain" description="UspA" evidence="2">
    <location>
        <begin position="152"/>
        <end position="278"/>
    </location>
</feature>
<reference evidence="3 4" key="1">
    <citation type="submission" date="2017-10" db="EMBL/GenBank/DDBJ databases">
        <title>The draft genome sequence of Lewinella nigricans NBRC 102662.</title>
        <authorList>
            <person name="Wang K."/>
        </authorList>
    </citation>
    <scope>NUCLEOTIDE SEQUENCE [LARGE SCALE GENOMIC DNA]</scope>
    <source>
        <strain evidence="3 4">NBRC 102662</strain>
    </source>
</reference>
<dbReference type="SUPFAM" id="SSF52402">
    <property type="entry name" value="Adenine nucleotide alpha hydrolases-like"/>
    <property type="match status" value="2"/>
</dbReference>
<dbReference type="AlphaFoldDB" id="A0A2D0N5D8"/>